<proteinExistence type="predicted"/>
<dbReference type="SUPFAM" id="SSF53146">
    <property type="entry name" value="Nitrogenase accessory factor-like"/>
    <property type="match status" value="1"/>
</dbReference>
<dbReference type="Gene3D" id="3.30.420.130">
    <property type="entry name" value="Dinitrogenase iron-molybdenum cofactor biosynthesis domain"/>
    <property type="match status" value="1"/>
</dbReference>
<dbReference type="EMBL" id="JZWS02000003">
    <property type="protein sequence ID" value="MCL7343906.1"/>
    <property type="molecule type" value="Genomic_DNA"/>
</dbReference>
<evidence type="ECO:0000313" key="3">
    <source>
        <dbReference type="EMBL" id="MCL7343906.1"/>
    </source>
</evidence>
<gene>
    <name evidence="3" type="ORF">TQ35_004950</name>
    <name evidence="2" type="ORF">TQ35_05340</name>
</gene>
<dbReference type="EMBL" id="JZWS01000049">
    <property type="protein sequence ID" value="KJR78800.1"/>
    <property type="molecule type" value="Genomic_DNA"/>
</dbReference>
<dbReference type="AlphaFoldDB" id="A0A0F2LQN7"/>
<organism evidence="2">
    <name type="scientific">Candidatus Aramenus sulfurataquae</name>
    <dbReference type="NCBI Taxonomy" id="1326980"/>
    <lineage>
        <taxon>Archaea</taxon>
        <taxon>Thermoproteota</taxon>
        <taxon>Thermoprotei</taxon>
        <taxon>Sulfolobales</taxon>
        <taxon>Sulfolobaceae</taxon>
        <taxon>Candidatus Aramenus</taxon>
    </lineage>
</organism>
<accession>A0A0F2LQN7</accession>
<protein>
    <submittedName>
        <fullName evidence="2">Diguanylate cyclase</fullName>
    </submittedName>
</protein>
<dbReference type="InterPro" id="IPR036105">
    <property type="entry name" value="DiNase_FeMo-co_biosyn_sf"/>
</dbReference>
<feature type="domain" description="Dinitrogenase iron-molybdenum cofactor biosynthesis" evidence="1">
    <location>
        <begin position="16"/>
        <end position="100"/>
    </location>
</feature>
<comment type="caution">
    <text evidence="2">The sequence shown here is derived from an EMBL/GenBank/DDBJ whole genome shotgun (WGS) entry which is preliminary data.</text>
</comment>
<evidence type="ECO:0000259" key="1">
    <source>
        <dbReference type="Pfam" id="PF02579"/>
    </source>
</evidence>
<dbReference type="Pfam" id="PF02579">
    <property type="entry name" value="Nitro_FeMo-Co"/>
    <property type="match status" value="1"/>
</dbReference>
<reference evidence="3" key="2">
    <citation type="submission" date="2022-05" db="EMBL/GenBank/DDBJ databases">
        <title>Metagenome Sequencing of an Archaeal-Dominated Microbial Community from a Hot Spring at the Los Azufres Geothermal Field, Mexico.</title>
        <authorList>
            <person name="Marin-Paredes R."/>
            <person name="Martinez-Romero E."/>
            <person name="Servin-Garciduenas L.E."/>
        </authorList>
    </citation>
    <scope>NUCLEOTIDE SEQUENCE</scope>
    <source>
        <strain evidence="3">AZ1-454</strain>
    </source>
</reference>
<sequence length="123" mass="13411">MKVAIPVTNGYVDGPGEGEKVRIYEVNGTEAKLVEEYDNPALNATYVRGVHMLKSALEKGATAFILVEIGPPGIRFLQGKAKVFLAEPGTTADEAVKMFLEGKLVETDKPTHGEHHQGEHHHH</sequence>
<name>A0A0F2LQN7_9CREN</name>
<dbReference type="InterPro" id="IPR003731">
    <property type="entry name" value="Di-Nase_FeMo-co_biosynth"/>
</dbReference>
<dbReference type="PATRIC" id="fig|1326980.8.peg.1744"/>
<evidence type="ECO:0000313" key="2">
    <source>
        <dbReference type="EMBL" id="KJR78800.1"/>
    </source>
</evidence>
<reference evidence="2" key="1">
    <citation type="submission" date="2015-03" db="EMBL/GenBank/DDBJ databases">
        <title>Metagenome Sequencing of an Archaeal-Dominated Microbial Community from a Hot Spring at the Los Azufres Geothermal Field, Mexico.</title>
        <authorList>
            <person name="Servin-Garciduenas L.E."/>
            <person name="Martinez-Romero E."/>
        </authorList>
    </citation>
    <scope>NUCLEOTIDE SEQUENCE [LARGE SCALE GENOMIC DNA]</scope>
    <source>
        <strain evidence="2">AZ1-454</strain>
    </source>
</reference>